<proteinExistence type="inferred from homology"/>
<comment type="subcellular location">
    <subcellularLocation>
        <location evidence="1">Mitochondrion</location>
    </subcellularLocation>
</comment>
<evidence type="ECO:0000313" key="7">
    <source>
        <dbReference type="EMBL" id="QSL65463.1"/>
    </source>
</evidence>
<gene>
    <name evidence="7" type="ORF">MERGE_002774</name>
</gene>
<evidence type="ECO:0000256" key="1">
    <source>
        <dbReference type="ARBA" id="ARBA00004173"/>
    </source>
</evidence>
<dbReference type="InterPro" id="IPR018305">
    <property type="entry name" value="Ribosomal_m50"/>
</dbReference>
<reference evidence="7" key="1">
    <citation type="submission" date="2020-06" db="EMBL/GenBank/DDBJ databases">
        <title>Genomes of multiple members of Pneumocystis genus reveal paths to human pathogen Pneumocystis jirovecii.</title>
        <authorList>
            <person name="Cisse O.H."/>
            <person name="Ma L."/>
            <person name="Dekker J."/>
            <person name="Khil P."/>
            <person name="Jo J."/>
            <person name="Brenchley J."/>
            <person name="Blair R."/>
            <person name="Pahar B."/>
            <person name="Chabe M."/>
            <person name="Van Rompay K.A."/>
            <person name="Keesler R."/>
            <person name="Sukura A."/>
            <person name="Hirsch V."/>
            <person name="Kutty G."/>
            <person name="Liu Y."/>
            <person name="Peng L."/>
            <person name="Chen J."/>
            <person name="Song J."/>
            <person name="Weissenbacher-Lang C."/>
            <person name="Xu J."/>
            <person name="Upham N.S."/>
            <person name="Stajich J.E."/>
            <person name="Cuomo C.A."/>
            <person name="Cushion M.T."/>
            <person name="Kovacs J.A."/>
        </authorList>
    </citation>
    <scope>NUCLEOTIDE SEQUENCE</scope>
    <source>
        <strain evidence="7">2A</strain>
    </source>
</reference>
<accession>A0A899FXX6</accession>
<evidence type="ECO:0000313" key="8">
    <source>
        <dbReference type="Proteomes" id="UP000663699"/>
    </source>
</evidence>
<keyword evidence="4" id="KW-0496">Mitochondrion</keyword>
<dbReference type="AlphaFoldDB" id="A0A899FXX6"/>
<dbReference type="OrthoDB" id="5355726at2759"/>
<evidence type="ECO:0000256" key="6">
    <source>
        <dbReference type="ARBA" id="ARBA00035183"/>
    </source>
</evidence>
<organism evidence="7 8">
    <name type="scientific">Pneumocystis wakefieldiae</name>
    <dbReference type="NCBI Taxonomy" id="38082"/>
    <lineage>
        <taxon>Eukaryota</taxon>
        <taxon>Fungi</taxon>
        <taxon>Dikarya</taxon>
        <taxon>Ascomycota</taxon>
        <taxon>Taphrinomycotina</taxon>
        <taxon>Pneumocystomycetes</taxon>
        <taxon>Pneumocystaceae</taxon>
        <taxon>Pneumocystis</taxon>
    </lineage>
</organism>
<keyword evidence="3" id="KW-0689">Ribosomal protein</keyword>
<dbReference type="GO" id="GO:0005739">
    <property type="term" value="C:mitochondrion"/>
    <property type="evidence" value="ECO:0007669"/>
    <property type="project" value="UniProtKB-SubCell"/>
</dbReference>
<dbReference type="Proteomes" id="UP000663699">
    <property type="component" value="Chromosome 6"/>
</dbReference>
<dbReference type="GO" id="GO:0005840">
    <property type="term" value="C:ribosome"/>
    <property type="evidence" value="ECO:0007669"/>
    <property type="project" value="UniProtKB-KW"/>
</dbReference>
<dbReference type="Pfam" id="PF10501">
    <property type="entry name" value="Ribosomal_L50"/>
    <property type="match status" value="1"/>
</dbReference>
<sequence length="189" mass="21742">MAPCRARLGGYPCFMGSGLLNMGRRWSINGPIRLLNIFSRQVQQADQEEGKEIFRVPKESQFSERKRYRCSFESLNGFKISPYGRKKPIKSMERLEKAVKKAIIRSTDGRSDGSSPIVLTEDLSFKLRMVQALYKETGHRLPDNVITKAKNLSAILEYYKQAIDKLKRKKNHPPVDKHMFKGSNVYIES</sequence>
<keyword evidence="8" id="KW-1185">Reference proteome</keyword>
<dbReference type="GO" id="GO:1990904">
    <property type="term" value="C:ribonucleoprotein complex"/>
    <property type="evidence" value="ECO:0007669"/>
    <property type="project" value="UniProtKB-KW"/>
</dbReference>
<name>A0A899FXX6_9ASCO</name>
<keyword evidence="5" id="KW-0687">Ribonucleoprotein</keyword>
<evidence type="ECO:0000256" key="4">
    <source>
        <dbReference type="ARBA" id="ARBA00023128"/>
    </source>
</evidence>
<dbReference type="EMBL" id="CP054537">
    <property type="protein sequence ID" value="QSL65463.1"/>
    <property type="molecule type" value="Genomic_DNA"/>
</dbReference>
<evidence type="ECO:0000256" key="5">
    <source>
        <dbReference type="ARBA" id="ARBA00023274"/>
    </source>
</evidence>
<evidence type="ECO:0000256" key="3">
    <source>
        <dbReference type="ARBA" id="ARBA00022980"/>
    </source>
</evidence>
<evidence type="ECO:0000256" key="2">
    <source>
        <dbReference type="ARBA" id="ARBA00008860"/>
    </source>
</evidence>
<comment type="similarity">
    <text evidence="2">Belongs to the mitochondrion-specific ribosomal protein mL50 family.</text>
</comment>
<protein>
    <recommendedName>
        <fullName evidence="6">Large ribosomal subunit protein mL50</fullName>
    </recommendedName>
</protein>